<dbReference type="Proteomes" id="UP000515908">
    <property type="component" value="Chromosome 05"/>
</dbReference>
<dbReference type="GO" id="GO:0046872">
    <property type="term" value="F:metal ion binding"/>
    <property type="evidence" value="ECO:0007669"/>
    <property type="project" value="UniProtKB-UniRule"/>
</dbReference>
<dbReference type="PANTHER" id="PTHR23078">
    <property type="entry name" value="VESICULAR-FUSION PROTEIN NSF"/>
    <property type="match status" value="1"/>
</dbReference>
<dbReference type="EC" id="3.6.4.6" evidence="1"/>
<keyword evidence="1" id="KW-0378">Hydrolase</keyword>
<dbReference type="GO" id="GO:0005524">
    <property type="term" value="F:ATP binding"/>
    <property type="evidence" value="ECO:0007669"/>
    <property type="project" value="UniProtKB-UniRule"/>
</dbReference>
<dbReference type="GO" id="GO:0035494">
    <property type="term" value="P:SNARE complex disassembly"/>
    <property type="evidence" value="ECO:0007669"/>
    <property type="project" value="InterPro"/>
</dbReference>
<dbReference type="SMART" id="SM00382">
    <property type="entry name" value="AAA"/>
    <property type="match status" value="2"/>
</dbReference>
<keyword evidence="1" id="KW-0479">Metal-binding</keyword>
<comment type="catalytic activity">
    <reaction evidence="1">
        <text>ATP + H2O = ADP + phosphate + H(+)</text>
        <dbReference type="Rhea" id="RHEA:13065"/>
        <dbReference type="ChEBI" id="CHEBI:15377"/>
        <dbReference type="ChEBI" id="CHEBI:15378"/>
        <dbReference type="ChEBI" id="CHEBI:30616"/>
        <dbReference type="ChEBI" id="CHEBI:43474"/>
        <dbReference type="ChEBI" id="CHEBI:456216"/>
        <dbReference type="EC" id="3.6.4.6"/>
    </reaction>
</comment>
<dbReference type="InterPro" id="IPR003959">
    <property type="entry name" value="ATPase_AAA_core"/>
</dbReference>
<dbReference type="Pfam" id="PF17862">
    <property type="entry name" value="AAA_lid_3"/>
    <property type="match status" value="1"/>
</dbReference>
<proteinExistence type="inferred from homology"/>
<dbReference type="EMBL" id="LR877149">
    <property type="protein sequence ID" value="CAD2215509.1"/>
    <property type="molecule type" value="Genomic_DNA"/>
</dbReference>
<evidence type="ECO:0000313" key="4">
    <source>
        <dbReference type="EMBL" id="CAD2215509.1"/>
    </source>
</evidence>
<dbReference type="PANTHER" id="PTHR23078:SF2">
    <property type="entry name" value="VESICLE-FUSING ATPASE"/>
    <property type="match status" value="1"/>
</dbReference>
<comment type="similarity">
    <text evidence="1">Belongs to the AAA ATPase family.</text>
</comment>
<feature type="domain" description="AAA+ ATPase" evidence="3">
    <location>
        <begin position="558"/>
        <end position="715"/>
    </location>
</feature>
<dbReference type="InterPro" id="IPR041569">
    <property type="entry name" value="AAA_lid_3"/>
</dbReference>
<dbReference type="Gene3D" id="1.10.8.60">
    <property type="match status" value="1"/>
</dbReference>
<dbReference type="InterPro" id="IPR027417">
    <property type="entry name" value="P-loop_NTPase"/>
</dbReference>
<feature type="signal peptide" evidence="2">
    <location>
        <begin position="1"/>
        <end position="18"/>
    </location>
</feature>
<evidence type="ECO:0000259" key="3">
    <source>
        <dbReference type="SMART" id="SM00382"/>
    </source>
</evidence>
<comment type="cofactor">
    <cofactor evidence="1">
        <name>Mg(2+)</name>
        <dbReference type="ChEBI" id="CHEBI:18420"/>
    </cofactor>
    <text evidence="1">Binds 1 Mg(2+) ion per subunit.</text>
</comment>
<comment type="function">
    <text evidence="1">Required for vesicle-mediated transport. Catalyzes the fusion of transport vesicles within the Golgi cisternae. Is also required for transport from the endoplasmic reticulum to the Golgi stack. Seems to function as a fusion protein required for the delivery of cargo proteins to all compartments of the Golgi stack independent of vesicle origin.</text>
</comment>
<keyword evidence="1" id="KW-0963">Cytoplasm</keyword>
<dbReference type="GO" id="GO:0005795">
    <property type="term" value="C:Golgi stack"/>
    <property type="evidence" value="ECO:0007669"/>
    <property type="project" value="TreeGrafter"/>
</dbReference>
<evidence type="ECO:0000256" key="2">
    <source>
        <dbReference type="SAM" id="SignalP"/>
    </source>
</evidence>
<organism evidence="4 5">
    <name type="scientific">Angomonas deanei</name>
    <dbReference type="NCBI Taxonomy" id="59799"/>
    <lineage>
        <taxon>Eukaryota</taxon>
        <taxon>Discoba</taxon>
        <taxon>Euglenozoa</taxon>
        <taxon>Kinetoplastea</taxon>
        <taxon>Metakinetoplastina</taxon>
        <taxon>Trypanosomatida</taxon>
        <taxon>Trypanosomatidae</taxon>
        <taxon>Strigomonadinae</taxon>
        <taxon>Angomonas</taxon>
    </lineage>
</organism>
<feature type="chain" id="PRO_5028833882" description="Vesicle-fusing ATPase" evidence="2">
    <location>
        <begin position="19"/>
        <end position="841"/>
    </location>
</feature>
<reference evidence="4 5" key="1">
    <citation type="submission" date="2020-08" db="EMBL/GenBank/DDBJ databases">
        <authorList>
            <person name="Newling K."/>
            <person name="Davey J."/>
            <person name="Forrester S."/>
        </authorList>
    </citation>
    <scope>NUCLEOTIDE SEQUENCE [LARGE SCALE GENOMIC DNA]</scope>
    <source>
        <strain evidence="5">Crithidia deanei Carvalho (ATCC PRA-265)</strain>
    </source>
</reference>
<evidence type="ECO:0000313" key="5">
    <source>
        <dbReference type="Proteomes" id="UP000515908"/>
    </source>
</evidence>
<keyword evidence="1" id="KW-0460">Magnesium</keyword>
<dbReference type="InterPro" id="IPR003593">
    <property type="entry name" value="AAA+_ATPase"/>
</dbReference>
<dbReference type="VEuPathDB" id="TriTrypDB:ADEAN_000296400"/>
<dbReference type="FunFam" id="3.40.50.300:FF:000154">
    <property type="entry name" value="Vesicle-fusing ATPase 1"/>
    <property type="match status" value="1"/>
</dbReference>
<dbReference type="InterPro" id="IPR039812">
    <property type="entry name" value="Vesicle-fus_ATPase"/>
</dbReference>
<dbReference type="Gene3D" id="3.40.50.300">
    <property type="entry name" value="P-loop containing nucleotide triphosphate hydrolases"/>
    <property type="match status" value="2"/>
</dbReference>
<keyword evidence="2" id="KW-0732">Signal</keyword>
<dbReference type="GO" id="GO:0016887">
    <property type="term" value="F:ATP hydrolysis activity"/>
    <property type="evidence" value="ECO:0007669"/>
    <property type="project" value="InterPro"/>
</dbReference>
<dbReference type="AlphaFoldDB" id="A0A7G2C7F4"/>
<keyword evidence="5" id="KW-1185">Reference proteome</keyword>
<dbReference type="GO" id="GO:0006891">
    <property type="term" value="P:intra-Golgi vesicle-mediated transport"/>
    <property type="evidence" value="ECO:0007669"/>
    <property type="project" value="TreeGrafter"/>
</dbReference>
<name>A0A7G2C7F4_9TRYP</name>
<dbReference type="GO" id="GO:0043001">
    <property type="term" value="P:Golgi to plasma membrane protein transport"/>
    <property type="evidence" value="ECO:0007669"/>
    <property type="project" value="TreeGrafter"/>
</dbReference>
<evidence type="ECO:0000256" key="1">
    <source>
        <dbReference type="RuleBase" id="RU367045"/>
    </source>
</evidence>
<protein>
    <recommendedName>
        <fullName evidence="1">Vesicle-fusing ATPase</fullName>
        <ecNumber evidence="1">3.6.4.6</ecNumber>
    </recommendedName>
</protein>
<keyword evidence="1" id="KW-0067">ATP-binding</keyword>
<keyword evidence="1" id="KW-0653">Protein transport</keyword>
<comment type="subcellular location">
    <subcellularLocation>
        <location evidence="1">Cytoplasm</location>
    </subcellularLocation>
</comment>
<keyword evidence="1" id="KW-0931">ER-Golgi transport</keyword>
<keyword evidence="1" id="KW-0547">Nucleotide-binding</keyword>
<dbReference type="Pfam" id="PF00004">
    <property type="entry name" value="AAA"/>
    <property type="match status" value="2"/>
</dbReference>
<accession>A0A7G2C7F4</accession>
<sequence length="841" mass="93230">MRLLLWFVVLLAAVSVRTSPIAEIVAVSGCEKRLDRAKETFGCFQQNETSVTLGIQGLHFPTNLEELRLRLVESSVVPLTWDTEESAAVKEEDLWSFECGNLQFSFKFPSHLMNCILPNPLQAVGDLDSQRQEAVRQRLGNGSVWMDVILEQKKEGTDEYVTIATLRDSVEVALPSTAGETEAAGHPLERLYGSSKWSEEDDKFWVSLGIGGLKDQLRSLFRRVFLSRLPSLVDLADTLELQHVRGVILHGPPGNGKTLIARALHKLLGRNSKLTIVNAPDIISKYIGDSEKNLRDVFDGLEVGTSVKNAEGGRHTKTAPKGVKPSLHILVIDEFESLFRRRGFSEDESSAKAVYDGVTNTLLSLMDGVNSRNDILVIGLTNRLDAVDSALLRPGRFEVIMEVPSPDLKAREDIFFIHTEKLRDKGFLRSDVNLQKAARVTDGFSGADISGAVRSAVSYALLRHREQQKLYPGCDGTMDSHQCDGTNANEQFVVGEQDLNRAIVDISRTRQNTVATGIHQLTDVENHNAFLYFDAGYLSSVDTIQKVANGILHSKVRDWGVFLVSGASGNGKTDMAHYLVHQLQENFNSLRFISCRRLIDAPDKAEAGIRSIRRALSEAASNGNALVVLDDIDELVNSVGRQSSLLPSLKKWLFSYLEHPEDLVPEKNAADLSFAEEESASRVNKRFLILTSSQGNHEIVRDFLYDYTVPVKALDRAAMTAVLEFYGVVPVKLSREGESSIYESYPPSLSFKVFLQLTDAAVQEVAAQVNRPLPLFFSVKKAERTKANTNIDVQAMGKSFFVKDKTEANLFAASIKKVSDQMGLLKNSWPSVNSDGDELLW</sequence>
<dbReference type="SUPFAM" id="SSF52540">
    <property type="entry name" value="P-loop containing nucleoside triphosphate hydrolases"/>
    <property type="match status" value="2"/>
</dbReference>
<feature type="domain" description="AAA+ ATPase" evidence="3">
    <location>
        <begin position="243"/>
        <end position="407"/>
    </location>
</feature>
<keyword evidence="1" id="KW-0813">Transport</keyword>
<gene>
    <name evidence="4" type="ORF">ADEAN_000296400</name>
</gene>